<feature type="domain" description="Dienelactone hydrolase" evidence="6">
    <location>
        <begin position="1"/>
        <end position="143"/>
    </location>
</feature>
<comment type="similarity">
    <text evidence="1">Belongs to the glycosyl hydrolase 43 family.</text>
</comment>
<protein>
    <recommendedName>
        <fullName evidence="10">Beta-xylosidase C-terminal Concanavalin A-like domain-containing protein</fullName>
    </recommendedName>
</protein>
<accession>A0A2T2NWN7</accession>
<dbReference type="PANTHER" id="PTHR42812:SF17">
    <property type="entry name" value="BETA-XYLOSIDASE C-TERMINAL CONCANAVALIN A-LIKE DOMAIN-CONTAINING PROTEIN-RELATED"/>
    <property type="match status" value="1"/>
</dbReference>
<dbReference type="InterPro" id="IPR002925">
    <property type="entry name" value="Dienelactn_hydro"/>
</dbReference>
<evidence type="ECO:0000256" key="2">
    <source>
        <dbReference type="ARBA" id="ARBA00022801"/>
    </source>
</evidence>
<feature type="active site" description="Proton acceptor" evidence="4">
    <location>
        <position position="162"/>
    </location>
</feature>
<dbReference type="Pfam" id="PF04616">
    <property type="entry name" value="Glyco_hydro_43"/>
    <property type="match status" value="1"/>
</dbReference>
<dbReference type="InterPro" id="IPR041542">
    <property type="entry name" value="GH43_C2"/>
</dbReference>
<evidence type="ECO:0000256" key="4">
    <source>
        <dbReference type="PIRSR" id="PIRSR606710-1"/>
    </source>
</evidence>
<evidence type="ECO:0000313" key="8">
    <source>
        <dbReference type="EMBL" id="PSN69830.1"/>
    </source>
</evidence>
<evidence type="ECO:0000259" key="6">
    <source>
        <dbReference type="Pfam" id="PF01738"/>
    </source>
</evidence>
<keyword evidence="2" id="KW-0378">Hydrolase</keyword>
<keyword evidence="9" id="KW-1185">Reference proteome</keyword>
<keyword evidence="3" id="KW-0326">Glycosidase</keyword>
<evidence type="ECO:0008006" key="10">
    <source>
        <dbReference type="Google" id="ProtNLM"/>
    </source>
</evidence>
<feature type="active site" description="Proton donor" evidence="4">
    <location>
        <position position="318"/>
    </location>
</feature>
<dbReference type="AlphaFoldDB" id="A0A2T2NWN7"/>
<dbReference type="Gene3D" id="3.40.50.1820">
    <property type="entry name" value="alpha/beta hydrolase"/>
    <property type="match status" value="1"/>
</dbReference>
<dbReference type="Pfam" id="PF01738">
    <property type="entry name" value="DLH"/>
    <property type="match status" value="1"/>
</dbReference>
<sequence>MPDIFRGDPAPHDITFDAEAFLSRHTTNVTDPVIERTVKYIREKLKFKKIAVTGYCFGGRYAFRFLAEGRGADIGYAAHPSFLQDEEVLAITGPASIAAAEIDTLFEPSRRLEVEGLLGQTSHPFQVALYSGTAHGFGTRANVSDPEQRFGKEEAFFQAEWDNTFFCTTSSFLAFPGAPVFASKDLTNWKLASYALSRPNQLPELYTNGQQNEGIWASTIRYRKGTFYLITGYIQFADWAPKLILFTTTDPFDDASWSDPVTIENPANDIDPDLFWDDDGKTYMAVAAGIYISEIDIKTGAATEPFRVWNGTGGRNPEGPHLFRKDGYYYLLIGEGGTETNHTVTIARSKDIRGPYDGFSGNPILTAKDTPEYFQTVGHADFFQDANDNWWAVALATRSGPEWEIYPMGRETILTPVTWKKDEWPVLDVVRGKMFGPLPPTNKHVKGNGFWHDEADIFDFPPRSQVPRRLLFWRPPKTSLFQISPKGHPNSLQISPSRVNLTADASFDPKEDGLAFICRKQTATAFEYSVDLSFKPSVDGEEAGISVFLTQLQHIDLAIVQGGGNDSSETSLRFRVEASGKPNTTIPEEKVVPVPKNWGAGPIRLSVTAKKDATYLFSAASAFRPRQSVELGTASAEIVSGGSGPFMGTLVGAYATTNGGSGSTPAYFSRWRYVNVAQEIAEGTFIPA</sequence>
<dbReference type="InterPro" id="IPR013320">
    <property type="entry name" value="ConA-like_dom_sf"/>
</dbReference>
<reference evidence="8 9" key="1">
    <citation type="journal article" date="2018" name="Front. Microbiol.">
        <title>Genome-Wide Analysis of Corynespora cassiicola Leaf Fall Disease Putative Effectors.</title>
        <authorList>
            <person name="Lopez D."/>
            <person name="Ribeiro S."/>
            <person name="Label P."/>
            <person name="Fumanal B."/>
            <person name="Venisse J.S."/>
            <person name="Kohler A."/>
            <person name="de Oliveira R.R."/>
            <person name="Labutti K."/>
            <person name="Lipzen A."/>
            <person name="Lail K."/>
            <person name="Bauer D."/>
            <person name="Ohm R.A."/>
            <person name="Barry K.W."/>
            <person name="Spatafora J."/>
            <person name="Grigoriev I.V."/>
            <person name="Martin F.M."/>
            <person name="Pujade-Renaud V."/>
        </authorList>
    </citation>
    <scope>NUCLEOTIDE SEQUENCE [LARGE SCALE GENOMIC DNA]</scope>
    <source>
        <strain evidence="8 9">Philippines</strain>
    </source>
</reference>
<gene>
    <name evidence="8" type="ORF">BS50DRAFT_674345</name>
</gene>
<dbReference type="InterPro" id="IPR029058">
    <property type="entry name" value="AB_hydrolase_fold"/>
</dbReference>
<dbReference type="EMBL" id="KZ678132">
    <property type="protein sequence ID" value="PSN69830.1"/>
    <property type="molecule type" value="Genomic_DNA"/>
</dbReference>
<dbReference type="SUPFAM" id="SSF49899">
    <property type="entry name" value="Concanavalin A-like lectins/glucanases"/>
    <property type="match status" value="1"/>
</dbReference>
<dbReference type="STRING" id="1448308.A0A2T2NWN7"/>
<dbReference type="PANTHER" id="PTHR42812">
    <property type="entry name" value="BETA-XYLOSIDASE"/>
    <property type="match status" value="1"/>
</dbReference>
<name>A0A2T2NWN7_CORCC</name>
<dbReference type="CDD" id="cd18833">
    <property type="entry name" value="GH43_PcXyl-like"/>
    <property type="match status" value="1"/>
</dbReference>
<dbReference type="Gene3D" id="2.115.10.20">
    <property type="entry name" value="Glycosyl hydrolase domain, family 43"/>
    <property type="match status" value="1"/>
</dbReference>
<dbReference type="InterPro" id="IPR006710">
    <property type="entry name" value="Glyco_hydro_43"/>
</dbReference>
<evidence type="ECO:0000313" key="9">
    <source>
        <dbReference type="Proteomes" id="UP000240883"/>
    </source>
</evidence>
<dbReference type="GO" id="GO:0005975">
    <property type="term" value="P:carbohydrate metabolic process"/>
    <property type="evidence" value="ECO:0007669"/>
    <property type="project" value="InterPro"/>
</dbReference>
<dbReference type="Pfam" id="PF17851">
    <property type="entry name" value="GH43_C2"/>
    <property type="match status" value="1"/>
</dbReference>
<dbReference type="SUPFAM" id="SSF75005">
    <property type="entry name" value="Arabinanase/levansucrase/invertase"/>
    <property type="match status" value="1"/>
</dbReference>
<organism evidence="8 9">
    <name type="scientific">Corynespora cassiicola Philippines</name>
    <dbReference type="NCBI Taxonomy" id="1448308"/>
    <lineage>
        <taxon>Eukaryota</taxon>
        <taxon>Fungi</taxon>
        <taxon>Dikarya</taxon>
        <taxon>Ascomycota</taxon>
        <taxon>Pezizomycotina</taxon>
        <taxon>Dothideomycetes</taxon>
        <taxon>Pleosporomycetidae</taxon>
        <taxon>Pleosporales</taxon>
        <taxon>Corynesporascaceae</taxon>
        <taxon>Corynespora</taxon>
    </lineage>
</organism>
<dbReference type="Proteomes" id="UP000240883">
    <property type="component" value="Unassembled WGS sequence"/>
</dbReference>
<evidence type="ECO:0000256" key="5">
    <source>
        <dbReference type="PIRSR" id="PIRSR606710-2"/>
    </source>
</evidence>
<evidence type="ECO:0000256" key="1">
    <source>
        <dbReference type="ARBA" id="ARBA00009865"/>
    </source>
</evidence>
<feature type="domain" description="Beta-xylosidase C-terminal Concanavalin A-like" evidence="7">
    <location>
        <begin position="491"/>
        <end position="673"/>
    </location>
</feature>
<dbReference type="Gene3D" id="2.60.120.200">
    <property type="match status" value="1"/>
</dbReference>
<evidence type="ECO:0000256" key="3">
    <source>
        <dbReference type="ARBA" id="ARBA00023295"/>
    </source>
</evidence>
<evidence type="ECO:0000259" key="7">
    <source>
        <dbReference type="Pfam" id="PF17851"/>
    </source>
</evidence>
<proteinExistence type="inferred from homology"/>
<dbReference type="OrthoDB" id="408373at2759"/>
<feature type="site" description="Important for catalytic activity, responsible for pKa modulation of the active site Glu and correct orientation of both the proton donor and substrate" evidence="5">
    <location>
        <position position="271"/>
    </location>
</feature>
<dbReference type="SUPFAM" id="SSF53474">
    <property type="entry name" value="alpha/beta-Hydrolases"/>
    <property type="match status" value="1"/>
</dbReference>
<dbReference type="InterPro" id="IPR023296">
    <property type="entry name" value="Glyco_hydro_beta-prop_sf"/>
</dbReference>
<dbReference type="GO" id="GO:0004553">
    <property type="term" value="F:hydrolase activity, hydrolyzing O-glycosyl compounds"/>
    <property type="evidence" value="ECO:0007669"/>
    <property type="project" value="InterPro"/>
</dbReference>
<dbReference type="InterPro" id="IPR051795">
    <property type="entry name" value="Glycosyl_Hydrlase_43"/>
</dbReference>